<dbReference type="InterPro" id="IPR036291">
    <property type="entry name" value="NAD(P)-bd_dom_sf"/>
</dbReference>
<evidence type="ECO:0000313" key="8">
    <source>
        <dbReference type="EMBL" id="RNF83333.1"/>
    </source>
</evidence>
<dbReference type="FunFam" id="3.40.50.980:FF:000001">
    <property type="entry name" value="Non-ribosomal peptide synthetase"/>
    <property type="match status" value="3"/>
</dbReference>
<protein>
    <submittedName>
        <fullName evidence="8">Amino acid adenylation domain-containing protein</fullName>
    </submittedName>
</protein>
<dbReference type="Pfam" id="PF00550">
    <property type="entry name" value="PP-binding"/>
    <property type="match status" value="3"/>
</dbReference>
<dbReference type="Pfam" id="PF07993">
    <property type="entry name" value="NAD_binding_4"/>
    <property type="match status" value="1"/>
</dbReference>
<reference evidence="8 9" key="1">
    <citation type="submission" date="2018-11" db="EMBL/GenBank/DDBJ databases">
        <title>Lysobacter cryohumiis sp. nov., isolated from soil in the Tianshan Mountains, Xinjiang, China.</title>
        <authorList>
            <person name="Luo Y."/>
            <person name="Sheng H."/>
        </authorList>
    </citation>
    <scope>NUCLEOTIDE SEQUENCE [LARGE SCALE GENOMIC DNA]</scope>
    <source>
        <strain evidence="8 9">ZS60</strain>
    </source>
</reference>
<dbReference type="InterPro" id="IPR020845">
    <property type="entry name" value="AMP-binding_CS"/>
</dbReference>
<proteinExistence type="inferred from homology"/>
<organism evidence="8 9">
    <name type="scientific">Montanilutibacter psychrotolerans</name>
    <dbReference type="NCBI Taxonomy" id="1327343"/>
    <lineage>
        <taxon>Bacteria</taxon>
        <taxon>Pseudomonadati</taxon>
        <taxon>Pseudomonadota</taxon>
        <taxon>Gammaproteobacteria</taxon>
        <taxon>Lysobacterales</taxon>
        <taxon>Lysobacteraceae</taxon>
        <taxon>Montanilutibacter</taxon>
    </lineage>
</organism>
<dbReference type="InterPro" id="IPR013120">
    <property type="entry name" value="FAR_NAD-bd"/>
</dbReference>
<dbReference type="Pfam" id="PF00668">
    <property type="entry name" value="Condensation"/>
    <property type="match status" value="2"/>
</dbReference>
<evidence type="ECO:0000259" key="7">
    <source>
        <dbReference type="PROSITE" id="PS50075"/>
    </source>
</evidence>
<feature type="compositionally biased region" description="Basic and acidic residues" evidence="6">
    <location>
        <begin position="44"/>
        <end position="60"/>
    </location>
</feature>
<dbReference type="GO" id="GO:0044550">
    <property type="term" value="P:secondary metabolite biosynthetic process"/>
    <property type="evidence" value="ECO:0007669"/>
    <property type="project" value="UniProtKB-ARBA"/>
</dbReference>
<dbReference type="GO" id="GO:0031177">
    <property type="term" value="F:phosphopantetheine binding"/>
    <property type="evidence" value="ECO:0007669"/>
    <property type="project" value="InterPro"/>
</dbReference>
<evidence type="ECO:0000313" key="9">
    <source>
        <dbReference type="Proteomes" id="UP000267049"/>
    </source>
</evidence>
<gene>
    <name evidence="8" type="ORF">EER27_12640</name>
</gene>
<dbReference type="SUPFAM" id="SSF51735">
    <property type="entry name" value="NAD(P)-binding Rossmann-fold domains"/>
    <property type="match status" value="1"/>
</dbReference>
<dbReference type="Gene3D" id="1.10.1200.10">
    <property type="entry name" value="ACP-like"/>
    <property type="match status" value="3"/>
</dbReference>
<feature type="domain" description="Carrier" evidence="7">
    <location>
        <begin position="2761"/>
        <end position="2836"/>
    </location>
</feature>
<dbReference type="InterPro" id="IPR020806">
    <property type="entry name" value="PKS_PP-bd"/>
</dbReference>
<feature type="domain" description="Carrier" evidence="7">
    <location>
        <begin position="620"/>
        <end position="695"/>
    </location>
</feature>
<comment type="similarity">
    <text evidence="2">Belongs to the ATP-dependent AMP-binding enzyme family.</text>
</comment>
<evidence type="ECO:0000256" key="6">
    <source>
        <dbReference type="SAM" id="MobiDB-lite"/>
    </source>
</evidence>
<dbReference type="CDD" id="cd17651">
    <property type="entry name" value="A_NRPS_VisG_like"/>
    <property type="match status" value="1"/>
</dbReference>
<dbReference type="Gene3D" id="3.30.559.30">
    <property type="entry name" value="Nonribosomal peptide synthetase, condensation domain"/>
    <property type="match status" value="2"/>
</dbReference>
<dbReference type="InterPro" id="IPR010080">
    <property type="entry name" value="Thioester_reductase-like_dom"/>
</dbReference>
<dbReference type="PANTHER" id="PTHR45527:SF1">
    <property type="entry name" value="FATTY ACID SYNTHASE"/>
    <property type="match status" value="1"/>
</dbReference>
<evidence type="ECO:0000256" key="4">
    <source>
        <dbReference type="ARBA" id="ARBA00022553"/>
    </source>
</evidence>
<evidence type="ECO:0000256" key="3">
    <source>
        <dbReference type="ARBA" id="ARBA00022450"/>
    </source>
</evidence>
<dbReference type="FunFam" id="3.40.50.12780:FF:000012">
    <property type="entry name" value="Non-ribosomal peptide synthetase"/>
    <property type="match status" value="3"/>
</dbReference>
<keyword evidence="9" id="KW-1185">Reference proteome</keyword>
<dbReference type="InterPro" id="IPR006162">
    <property type="entry name" value="Ppantetheine_attach_site"/>
</dbReference>
<dbReference type="PROSITE" id="PS00012">
    <property type="entry name" value="PHOSPHOPANTETHEINE"/>
    <property type="match status" value="3"/>
</dbReference>
<evidence type="ECO:0000256" key="5">
    <source>
        <dbReference type="ARBA" id="ARBA00022598"/>
    </source>
</evidence>
<dbReference type="NCBIfam" id="TIGR01733">
    <property type="entry name" value="AA-adenyl-dom"/>
    <property type="match status" value="3"/>
</dbReference>
<dbReference type="InterPro" id="IPR025110">
    <property type="entry name" value="AMP-bd_C"/>
</dbReference>
<dbReference type="CDD" id="cd19531">
    <property type="entry name" value="LCL_NRPS-like"/>
    <property type="match status" value="2"/>
</dbReference>
<dbReference type="Pfam" id="PF13193">
    <property type="entry name" value="AMP-binding_C"/>
    <property type="match status" value="3"/>
</dbReference>
<feature type="region of interest" description="Disordered" evidence="6">
    <location>
        <begin position="16"/>
        <end position="60"/>
    </location>
</feature>
<accession>A0A3M8SRE0</accession>
<dbReference type="FunFam" id="3.30.300.30:FF:000010">
    <property type="entry name" value="Enterobactin synthetase component F"/>
    <property type="match status" value="3"/>
</dbReference>
<name>A0A3M8SRE0_9GAMM</name>
<dbReference type="OrthoDB" id="9757559at2"/>
<keyword evidence="5" id="KW-0436">Ligase</keyword>
<dbReference type="Gene3D" id="2.30.38.10">
    <property type="entry name" value="Luciferase, Domain 3"/>
    <property type="match status" value="3"/>
</dbReference>
<dbReference type="InterPro" id="IPR045851">
    <property type="entry name" value="AMP-bd_C_sf"/>
</dbReference>
<keyword evidence="3" id="KW-0596">Phosphopantetheine</keyword>
<dbReference type="SUPFAM" id="SSF52777">
    <property type="entry name" value="CoA-dependent acyltransferases"/>
    <property type="match status" value="4"/>
</dbReference>
<comment type="caution">
    <text evidence="8">The sequence shown here is derived from an EMBL/GenBank/DDBJ whole genome shotgun (WGS) entry which is preliminary data.</text>
</comment>
<evidence type="ECO:0000256" key="2">
    <source>
        <dbReference type="ARBA" id="ARBA00006432"/>
    </source>
</evidence>
<dbReference type="Pfam" id="PF00501">
    <property type="entry name" value="AMP-binding"/>
    <property type="match status" value="3"/>
</dbReference>
<dbReference type="CDD" id="cd05930">
    <property type="entry name" value="A_NRPS"/>
    <property type="match status" value="2"/>
</dbReference>
<dbReference type="InterPro" id="IPR036736">
    <property type="entry name" value="ACP-like_sf"/>
</dbReference>
<dbReference type="GO" id="GO:0043041">
    <property type="term" value="P:amino acid activation for nonribosomal peptide biosynthetic process"/>
    <property type="evidence" value="ECO:0007669"/>
    <property type="project" value="TreeGrafter"/>
</dbReference>
<dbReference type="NCBIfam" id="TIGR01746">
    <property type="entry name" value="Thioester-redct"/>
    <property type="match status" value="1"/>
</dbReference>
<feature type="domain" description="Carrier" evidence="7">
    <location>
        <begin position="1697"/>
        <end position="1772"/>
    </location>
</feature>
<dbReference type="SUPFAM" id="SSF47336">
    <property type="entry name" value="ACP-like"/>
    <property type="match status" value="3"/>
</dbReference>
<dbReference type="CDD" id="cd05235">
    <property type="entry name" value="SDR_e1"/>
    <property type="match status" value="1"/>
</dbReference>
<dbReference type="PROSITE" id="PS50075">
    <property type="entry name" value="CARRIER"/>
    <property type="match status" value="3"/>
</dbReference>
<evidence type="ECO:0000256" key="1">
    <source>
        <dbReference type="ARBA" id="ARBA00001957"/>
    </source>
</evidence>
<dbReference type="FunFam" id="1.10.1200.10:FF:000005">
    <property type="entry name" value="Nonribosomal peptide synthetase 1"/>
    <property type="match status" value="1"/>
</dbReference>
<dbReference type="EMBL" id="RIBS01000005">
    <property type="protein sequence ID" value="RNF83333.1"/>
    <property type="molecule type" value="Genomic_DNA"/>
</dbReference>
<dbReference type="InterPro" id="IPR023213">
    <property type="entry name" value="CAT-like_dom_sf"/>
</dbReference>
<keyword evidence="4" id="KW-0597">Phosphoprotein</keyword>
<dbReference type="Gene3D" id="3.40.50.980">
    <property type="match status" value="6"/>
</dbReference>
<dbReference type="FunFam" id="1.10.1200.10:FF:000016">
    <property type="entry name" value="Non-ribosomal peptide synthase"/>
    <property type="match status" value="2"/>
</dbReference>
<dbReference type="GO" id="GO:0005829">
    <property type="term" value="C:cytosol"/>
    <property type="evidence" value="ECO:0007669"/>
    <property type="project" value="TreeGrafter"/>
</dbReference>
<comment type="cofactor">
    <cofactor evidence="1">
        <name>pantetheine 4'-phosphate</name>
        <dbReference type="ChEBI" id="CHEBI:47942"/>
    </cofactor>
</comment>
<dbReference type="InterPro" id="IPR009081">
    <property type="entry name" value="PP-bd_ACP"/>
</dbReference>
<dbReference type="Gene3D" id="3.30.300.30">
    <property type="match status" value="3"/>
</dbReference>
<dbReference type="Proteomes" id="UP000267049">
    <property type="component" value="Unassembled WGS sequence"/>
</dbReference>
<dbReference type="Gene3D" id="3.30.559.10">
    <property type="entry name" value="Chloramphenicol acetyltransferase-like domain"/>
    <property type="match status" value="2"/>
</dbReference>
<dbReference type="InterPro" id="IPR001242">
    <property type="entry name" value="Condensation_dom"/>
</dbReference>
<dbReference type="GO" id="GO:0016874">
    <property type="term" value="F:ligase activity"/>
    <property type="evidence" value="ECO:0007669"/>
    <property type="project" value="UniProtKB-KW"/>
</dbReference>
<dbReference type="PANTHER" id="PTHR45527">
    <property type="entry name" value="NONRIBOSOMAL PEPTIDE SYNTHETASE"/>
    <property type="match status" value="1"/>
</dbReference>
<dbReference type="PROSITE" id="PS00455">
    <property type="entry name" value="AMP_BINDING"/>
    <property type="match status" value="3"/>
</dbReference>
<dbReference type="InterPro" id="IPR000873">
    <property type="entry name" value="AMP-dep_synth/lig_dom"/>
</dbReference>
<dbReference type="GO" id="GO:0072330">
    <property type="term" value="P:monocarboxylic acid biosynthetic process"/>
    <property type="evidence" value="ECO:0007669"/>
    <property type="project" value="UniProtKB-ARBA"/>
</dbReference>
<dbReference type="InterPro" id="IPR010071">
    <property type="entry name" value="AA_adenyl_dom"/>
</dbReference>
<dbReference type="FunFam" id="3.30.559.10:FF:000012">
    <property type="entry name" value="Non-ribosomal peptide synthetase"/>
    <property type="match status" value="2"/>
</dbReference>
<dbReference type="FunFam" id="3.30.559.30:FF:000001">
    <property type="entry name" value="Non-ribosomal peptide synthetase"/>
    <property type="match status" value="1"/>
</dbReference>
<dbReference type="NCBIfam" id="NF003417">
    <property type="entry name" value="PRK04813.1"/>
    <property type="match status" value="3"/>
</dbReference>
<dbReference type="Gene3D" id="3.40.50.720">
    <property type="entry name" value="NAD(P)-binding Rossmann-like Domain"/>
    <property type="match status" value="1"/>
</dbReference>
<dbReference type="SUPFAM" id="SSF56801">
    <property type="entry name" value="Acetyl-CoA synthetase-like"/>
    <property type="match status" value="3"/>
</dbReference>
<dbReference type="SMART" id="SM00823">
    <property type="entry name" value="PKS_PP"/>
    <property type="match status" value="3"/>
</dbReference>
<dbReference type="FunFam" id="2.30.38.10:FF:000001">
    <property type="entry name" value="Non-ribosomal peptide synthetase PvdI"/>
    <property type="match status" value="3"/>
</dbReference>
<sequence length="3244" mass="354516">MIARRVGAAIALSSDFPSRKRTGRNPTPRGLRASSHPSWIRCAKHSDGDSSGRDEMNHTSDAHGMTTVEIQAHDALATDLTEQPSLLAADERTLLLESWNQTESRYPSELCLHQLMERQAQRSPDAIALVHEDQSLSYAQLNAQANRLAHHLIELGVKPDDRVALCVERGIAMVVGLLAILKAGGAYVPFDPTYSSARLAQVLADAAPVLLLSDAAGRNALGEAALESMIVLDLLIDLPSWSGQPDCDPQVSGLASHHLAYVIYTSGSTGTPKGVMVEHRNVVHLAHTHIARFQISPQSRVVQFASLGFDASVFELVMALTSGAALYLPAPADRQTGPALMAYLTRHAITHALLPPAFLQGHTYTLTTQPVLILGGEAPSPALVRTLASQATVINAYGPTEITVCATAWTSPAAVDELDCVPIGRPIANTRIYLLDDQAQPVPLGAVGELYIGGAGVARGYLNRPDLTAERFVTDPFSPHPGARMYRTGDLARYLPDGNLVFLGRNDHQVKLRGFRIELGEIEARLAEHPAVRESVVLAREDVPGEPRLVAYIVPTDDAAARDDLAGVLRTHLGTRLPDYMLPAAFVALDALPLTPNGKLDRTALPAPDGEAFVRRAFEAPQGEIETVLAQHWQALLGIERVGRHDHFFEMGGHSLVAVRLLSRVGEAFDIALPLATLFARPTLAELATAIASRCTDARVLALPPIVPVSREDALPLSFAQQRLWFLAQLDGVSTSYNMPLVLRLHGPLDTAALRRSLDRLFARHEGLRTVFRAVDGEPQVALLAADAGLPLIEHDLRDATDVATALAQLTAKDAQTSFDLAHGPLIRARLIRLADREHVFVITQHHIVCDGWSMSLLARELSALYTAFCQHQPDPLPPLAVQYPDYAAWEQTWLVGERLQPQADFWRRTLAEAPTVLALPTDRPRPPQQSFAAAALPVQLDVALTQRLKRLSQRHGTTLFMTLMAAWATVLARLSGQDDLVIGTPSANRSRREIEPLIGFFVNALPLRIDLSGQPSVAELLTRVRDVALAAQEHQDLPFEQVVEIARPSRRLDHTPLFQVLFAWQSNEEGLFDFPGLRVEPQMPFDAIRFDLELHLHETEETVVGTLGYATALFDAATMERHRGYLIAVLDAMAAEVQPPVMQIEMLASAERTSLLESLNQTDAVYPSELCIHQLFEQQVQRCPDAIALVHEDQSLSYAQLNAQANRLAHHLIDVGVRPDDRVALCVERSFAMVIGLLAVLKAGAAYVPLDPTYPTERLAQVLGDAAPAIVLSDAVGRRALGETATARQQTLDLDAFASLSADSSATHSNPQPLGLTPEHLAYVIYTSGSTGVPKGVAMSHGPLVNLIGWQISHAGPAQRTLQFAALGFDVAFQEIFCALCAGGSLVLIDSQVRLNFAKLIQTICTQNIQRIHLPYIAAQSLAEVIDDIGDAQMDQLRRGLRDVIVAGEQLRLTPQIKRFFQKLPDCRLHNHYGPTETHVVTAFVLGDGIQDAPTHVPIGRPIANSRAYLLDGHGQPVPFGAAGELHIGGTGIARGYLNRPELTAERFLTDPFSTHPDARMYRTGDLARYLPDGNLEFLGRNDHQVKLRGFRIELGEIEAQLSDHPSVLECAVLAREHVPGEPRLVAYVVQVGGVASRDDLALVLRSHLSMRLPEYMVPAAFVMLDVLPITPNGKLDRNALPVPDGDAYVRRTYDPPQGETETILAQLWQELLGVERVGRHDHFFELGGHSLVAVRLLSRVTRTFSIELPLAALFAQPILAELATTVAAHLAHGSAAALQAISSIPRDGMLPLSFAQQRLWFLAQLDGASANYHVPLALRLRGALDASVLRRSLDRLFARHEGLRTVFVSVNGQPHVKLLPADASLPLIEHDVRGIAHASPVLARMIAEEIGTTFDLSQGPLIRASLIRLDEQEHVFLLTMHHIVSDGWSLGVLVDELSALYAAYSQERPDPLSPLAIQYPDYAAWQRQWLAGERLQVQADYWRRRLADAPTLLALPVDRPRPPQQSFDAAFLPVMLDAELVQGVKRLGQQHGTTVFMTLLAAWSVVLSRLAGQDDLVIGTPTAGRSRHEVEPLIGFFVNTLPLRIDLSDGPRVTDLLARVRQTALDAQTHQDLPFEQVVEALKLPRRLDHTPLFQVLFAWQSNDEGVLDLPGLQVEPEPYTFEWVKFDMELFFSEKDGTIQGGFNYATALFDATTVERHRDYLVAVLQAMVADVQQPVAQIDLLAADERTLLLESWNQTELAYPTQLCLHGLFEQQVQRCPDATALVHDDGSLTYGQLNAQANRLAHYLVELGVKPDDRIALCAERSFAMVVGLLAILKAGGAYVPFDPAYSSARLTQILTDAAPVLVLSDAAGREAMGEAALESLNVVDLLANHPAWSEHPDSDPQVLGLTSHHIAYVIYTSGSTGTPKGVMVEHRNVVHLAFAQMAQFQISPQSRVAQFASLGFDASVFEVVMALCSGASLFLPTQAERQTAPAFMAYMARHAITHTILPPAFLHGHADLPQLTTRPMVMLGGEAPSPSLVRTLSERATVINAYGPTEITVCATAWTSPRKMGERDSIPIGRPIANTRLYLLDDHGQPVPLGAVGELYIGGAGVARGYLNRPDLTAERFLADPFSPHPDARMYRSGDLARYLPDGNLVFLGRNDHQVKLRGFRIELGEIEARLAEHSAVRECVVLAREDVSGEPRLVAYVVPADEAAARDDLAGVLRTHLAPRLPDYMIPAAFVALDVLPLSTHGKLDRKALPAPDGDAFVRRAFEAPRGEIETTLARLWQALLGIERVGRNDHFFDLGGHSLIAVHLIASVRQALNVDAAVRDIFRYPVLKDMAQLLLPASASLPRVLDLNAELQLDPTINAAQPFLPQAKPKHVLLTGASGFLGVFLLSSLLKKTDAIVHCLIRCASAEKGRSRLEASLASLGLGDYDRNRVVIVPGDLSRPLLGLSPARFADMAELMDVIYHNGAWVNSLHTYETLKASNVLGTQEVLRLASSGKLKHVHYISTMSTIPPIDALQEIVSTEEELFECWQGLASGYAQSKWVAEKILRIGGSRGIPFTVYRPTHISGSTRDGASNPIDTWSLFMDACLQHGCVPDVDASLNSLPVDYMSECIVDLSLRDDVIGKSLNLMNPRTFMLKQLTDGMLSMDASMKTVSYREWLDICAESTSTKNIASIMPADLATEPGVSTTQGEVKLGNAVEQLMSEGSRCPSITDELLQKYVGWRIRNRAVPPRAASDRSPPTHREICDA</sequence>